<gene>
    <name evidence="1" type="ORF">LTRI10_LOCUS34361</name>
</gene>
<dbReference type="EMBL" id="OZ034819">
    <property type="protein sequence ID" value="CAL1393814.1"/>
    <property type="molecule type" value="Genomic_DNA"/>
</dbReference>
<sequence length="87" mass="9927">MCQGLLTTKEEWMRTRDRGEAVPAMELLLLDPELGEGKIVFKLWEMNKPNGTTSYITGTMWLRSMGLRQGKWFKCGGLGWERMSQGG</sequence>
<evidence type="ECO:0000313" key="1">
    <source>
        <dbReference type="EMBL" id="CAL1393814.1"/>
    </source>
</evidence>
<dbReference type="Proteomes" id="UP001497516">
    <property type="component" value="Chromosome 6"/>
</dbReference>
<accession>A0AAV2F6I6</accession>
<proteinExistence type="predicted"/>
<keyword evidence="2" id="KW-1185">Reference proteome</keyword>
<name>A0AAV2F6I6_9ROSI</name>
<organism evidence="1 2">
    <name type="scientific">Linum trigynum</name>
    <dbReference type="NCBI Taxonomy" id="586398"/>
    <lineage>
        <taxon>Eukaryota</taxon>
        <taxon>Viridiplantae</taxon>
        <taxon>Streptophyta</taxon>
        <taxon>Embryophyta</taxon>
        <taxon>Tracheophyta</taxon>
        <taxon>Spermatophyta</taxon>
        <taxon>Magnoliopsida</taxon>
        <taxon>eudicotyledons</taxon>
        <taxon>Gunneridae</taxon>
        <taxon>Pentapetalae</taxon>
        <taxon>rosids</taxon>
        <taxon>fabids</taxon>
        <taxon>Malpighiales</taxon>
        <taxon>Linaceae</taxon>
        <taxon>Linum</taxon>
    </lineage>
</organism>
<evidence type="ECO:0000313" key="2">
    <source>
        <dbReference type="Proteomes" id="UP001497516"/>
    </source>
</evidence>
<reference evidence="1 2" key="1">
    <citation type="submission" date="2024-04" db="EMBL/GenBank/DDBJ databases">
        <authorList>
            <person name="Fracassetti M."/>
        </authorList>
    </citation>
    <scope>NUCLEOTIDE SEQUENCE [LARGE SCALE GENOMIC DNA]</scope>
</reference>
<dbReference type="AlphaFoldDB" id="A0AAV2F6I6"/>
<protein>
    <submittedName>
        <fullName evidence="1">Uncharacterized protein</fullName>
    </submittedName>
</protein>